<accession>A0A2T3P063</accession>
<reference evidence="1 2" key="1">
    <citation type="submission" date="2018-01" db="EMBL/GenBank/DDBJ databases">
        <title>Whole genome sequencing of Histamine producing bacteria.</title>
        <authorList>
            <person name="Butler K."/>
        </authorList>
    </citation>
    <scope>NUCLEOTIDE SEQUENCE [LARGE SCALE GENOMIC DNA]</scope>
    <source>
        <strain evidence="1 2">DSM 100436</strain>
    </source>
</reference>
<comment type="caution">
    <text evidence="1">The sequence shown here is derived from an EMBL/GenBank/DDBJ whole genome shotgun (WGS) entry which is preliminary data.</text>
</comment>
<dbReference type="SUPFAM" id="SSF101744">
    <property type="entry name" value="Rof/RNase P subunit-like"/>
    <property type="match status" value="1"/>
</dbReference>
<dbReference type="Pfam" id="PF07073">
    <property type="entry name" value="ROF"/>
    <property type="match status" value="1"/>
</dbReference>
<dbReference type="InterPro" id="IPR038626">
    <property type="entry name" value="Rof-like_sf"/>
</dbReference>
<dbReference type="EMBL" id="PYMA01000001">
    <property type="protein sequence ID" value="PSW21914.1"/>
    <property type="molecule type" value="Genomic_DNA"/>
</dbReference>
<dbReference type="AlphaFoldDB" id="A0A2T3P063"/>
<organism evidence="1 2">
    <name type="scientific">Photobacterium sanctipauli</name>
    <dbReference type="NCBI Taxonomy" id="1342794"/>
    <lineage>
        <taxon>Bacteria</taxon>
        <taxon>Pseudomonadati</taxon>
        <taxon>Pseudomonadota</taxon>
        <taxon>Gammaproteobacteria</taxon>
        <taxon>Vibrionales</taxon>
        <taxon>Vibrionaceae</taxon>
        <taxon>Photobacterium</taxon>
    </lineage>
</organism>
<proteinExistence type="predicted"/>
<evidence type="ECO:0000313" key="2">
    <source>
        <dbReference type="Proteomes" id="UP000241771"/>
    </source>
</evidence>
<dbReference type="OrthoDB" id="5344363at2"/>
<dbReference type="InterPro" id="IPR023534">
    <property type="entry name" value="Rof/RNase_P-like"/>
</dbReference>
<dbReference type="Gene3D" id="2.30.30.400">
    <property type="entry name" value="Rof-like"/>
    <property type="match status" value="1"/>
</dbReference>
<gene>
    <name evidence="1" type="ORF">C9I98_01210</name>
</gene>
<name>A0A2T3P063_9GAMM</name>
<keyword evidence="2" id="KW-1185">Reference proteome</keyword>
<dbReference type="Proteomes" id="UP000241771">
    <property type="component" value="Unassembled WGS sequence"/>
</dbReference>
<protein>
    <submittedName>
        <fullName evidence="1">Transcriptional antiterminator</fullName>
    </submittedName>
</protein>
<dbReference type="RefSeq" id="WP_036832512.1">
    <property type="nucleotide sequence ID" value="NZ_JGVO01001626.1"/>
</dbReference>
<evidence type="ECO:0000313" key="1">
    <source>
        <dbReference type="EMBL" id="PSW21914.1"/>
    </source>
</evidence>
<dbReference type="InterPro" id="IPR009778">
    <property type="entry name" value="ROF"/>
</dbReference>
<sequence>MSNRYQPIDCHLYDYFEIACMYHYDVKLDLLDDSTLEGKCINTETQPDKSEWLIFKTEFQYTKIRLDFITRMSSITPGAKFSVIECEKSTS</sequence>